<keyword evidence="4" id="KW-0175">Coiled coil</keyword>
<dbReference type="GO" id="GO:0051082">
    <property type="term" value="F:unfolded protein binding"/>
    <property type="evidence" value="ECO:0007669"/>
    <property type="project" value="InterPro"/>
</dbReference>
<sequence>MAKTVDLELKQAFVDLQVLMIETKKTIENIDHQLAVLGRMQMHTNLTQREIDVLPPGTKTYESMARMFVQSDLEHIKQNLRQKTNTLISRIDDLNNRKVCLNHTLNESESNIRDLIQQKRMKNENQPAAESNPIPSKK</sequence>
<evidence type="ECO:0000256" key="2">
    <source>
        <dbReference type="ARBA" id="ARBA00011695"/>
    </source>
</evidence>
<dbReference type="PANTHER" id="PTHR20903:SF0">
    <property type="entry name" value="PREFOLDIN SUBUNIT 1"/>
    <property type="match status" value="1"/>
</dbReference>
<dbReference type="AlphaFoldDB" id="A0A6J2JXU6"/>
<dbReference type="PANTHER" id="PTHR20903">
    <property type="entry name" value="PREFOLDIN SUBUNIT 1-RELATED"/>
    <property type="match status" value="1"/>
</dbReference>
<evidence type="ECO:0000313" key="6">
    <source>
        <dbReference type="RefSeq" id="XP_028032979.1"/>
    </source>
</evidence>
<accession>A0A6J2JXU6</accession>
<dbReference type="SMR" id="A0A6J2JXU6"/>
<evidence type="ECO:0000313" key="5">
    <source>
        <dbReference type="Proteomes" id="UP000504629"/>
    </source>
</evidence>
<comment type="subunit">
    <text evidence="2">Heterohexamer of two PFD-alpha type and four PFD-beta type subunits.</text>
</comment>
<organism evidence="5 6">
    <name type="scientific">Bombyx mandarina</name>
    <name type="common">Wild silk moth</name>
    <name type="synonym">Wild silkworm</name>
    <dbReference type="NCBI Taxonomy" id="7092"/>
    <lineage>
        <taxon>Eukaryota</taxon>
        <taxon>Metazoa</taxon>
        <taxon>Ecdysozoa</taxon>
        <taxon>Arthropoda</taxon>
        <taxon>Hexapoda</taxon>
        <taxon>Insecta</taxon>
        <taxon>Pterygota</taxon>
        <taxon>Neoptera</taxon>
        <taxon>Endopterygota</taxon>
        <taxon>Lepidoptera</taxon>
        <taxon>Glossata</taxon>
        <taxon>Ditrysia</taxon>
        <taxon>Bombycoidea</taxon>
        <taxon>Bombycidae</taxon>
        <taxon>Bombycinae</taxon>
        <taxon>Bombyx</taxon>
    </lineage>
</organism>
<dbReference type="Pfam" id="PF01920">
    <property type="entry name" value="Prefoldin_2"/>
    <property type="match status" value="1"/>
</dbReference>
<name>A0A6J2JXU6_BOMMA</name>
<evidence type="ECO:0000256" key="1">
    <source>
        <dbReference type="ARBA" id="ARBA00008045"/>
    </source>
</evidence>
<dbReference type="InterPro" id="IPR002777">
    <property type="entry name" value="PFD_beta-like"/>
</dbReference>
<evidence type="ECO:0000256" key="4">
    <source>
        <dbReference type="SAM" id="Coils"/>
    </source>
</evidence>
<gene>
    <name evidence="6" type="primary">LOC114245144</name>
</gene>
<dbReference type="SUPFAM" id="SSF46579">
    <property type="entry name" value="Prefoldin"/>
    <property type="match status" value="1"/>
</dbReference>
<dbReference type="GeneID" id="114245144"/>
<evidence type="ECO:0000256" key="3">
    <source>
        <dbReference type="ARBA" id="ARBA00023186"/>
    </source>
</evidence>
<proteinExistence type="inferred from homology"/>
<dbReference type="GO" id="GO:0016272">
    <property type="term" value="C:prefoldin complex"/>
    <property type="evidence" value="ECO:0007669"/>
    <property type="project" value="InterPro"/>
</dbReference>
<protein>
    <submittedName>
        <fullName evidence="6">Prefoldin subunit 1-like</fullName>
    </submittedName>
</protein>
<dbReference type="GO" id="GO:0005737">
    <property type="term" value="C:cytoplasm"/>
    <property type="evidence" value="ECO:0007669"/>
    <property type="project" value="TreeGrafter"/>
</dbReference>
<dbReference type="Gene3D" id="1.10.287.370">
    <property type="match status" value="1"/>
</dbReference>
<keyword evidence="3" id="KW-0143">Chaperone</keyword>
<dbReference type="GO" id="GO:0044183">
    <property type="term" value="F:protein folding chaperone"/>
    <property type="evidence" value="ECO:0007669"/>
    <property type="project" value="TreeGrafter"/>
</dbReference>
<dbReference type="OrthoDB" id="5242628at2759"/>
<dbReference type="InterPro" id="IPR009053">
    <property type="entry name" value="Prefoldin"/>
</dbReference>
<dbReference type="KEGG" id="bman:114245144"/>
<feature type="coiled-coil region" evidence="4">
    <location>
        <begin position="77"/>
        <end position="125"/>
    </location>
</feature>
<dbReference type="Proteomes" id="UP000504629">
    <property type="component" value="Unplaced"/>
</dbReference>
<dbReference type="RefSeq" id="XP_028032979.1">
    <property type="nucleotide sequence ID" value="XM_028177178.1"/>
</dbReference>
<reference evidence="6" key="1">
    <citation type="submission" date="2025-08" db="UniProtKB">
        <authorList>
            <consortium name="RefSeq"/>
        </authorList>
    </citation>
    <scope>IDENTIFICATION</scope>
    <source>
        <tissue evidence="6">Silk gland</tissue>
    </source>
</reference>
<comment type="similarity">
    <text evidence="1">Belongs to the prefoldin subunit beta family.</text>
</comment>
<keyword evidence="5" id="KW-1185">Reference proteome</keyword>